<protein>
    <recommendedName>
        <fullName evidence="6">LPXTG cell wall anchor domain-containing protein</fullName>
    </recommendedName>
</protein>
<proteinExistence type="predicted"/>
<evidence type="ECO:0000313" key="5">
    <source>
        <dbReference type="Proteomes" id="UP001592531"/>
    </source>
</evidence>
<feature type="transmembrane region" description="Helical" evidence="2">
    <location>
        <begin position="247"/>
        <end position="268"/>
    </location>
</feature>
<organism evidence="4 5">
    <name type="scientific">Streptacidiphilus cavernicola</name>
    <dbReference type="NCBI Taxonomy" id="3342716"/>
    <lineage>
        <taxon>Bacteria</taxon>
        <taxon>Bacillati</taxon>
        <taxon>Actinomycetota</taxon>
        <taxon>Actinomycetes</taxon>
        <taxon>Kitasatosporales</taxon>
        <taxon>Streptomycetaceae</taxon>
        <taxon>Streptacidiphilus</taxon>
    </lineage>
</organism>
<evidence type="ECO:0000256" key="3">
    <source>
        <dbReference type="SAM" id="SignalP"/>
    </source>
</evidence>
<keyword evidence="2" id="KW-0472">Membrane</keyword>
<keyword evidence="5" id="KW-1185">Reference proteome</keyword>
<dbReference type="RefSeq" id="WP_380534699.1">
    <property type="nucleotide sequence ID" value="NZ_JBHFAB010000006.1"/>
</dbReference>
<reference evidence="4 5" key="1">
    <citation type="submission" date="2024-09" db="EMBL/GenBank/DDBJ databases">
        <authorList>
            <person name="Lee S.D."/>
        </authorList>
    </citation>
    <scope>NUCLEOTIDE SEQUENCE [LARGE SCALE GENOMIC DNA]</scope>
    <source>
        <strain evidence="4 5">N8-3</strain>
    </source>
</reference>
<feature type="compositionally biased region" description="Gly residues" evidence="1">
    <location>
        <begin position="217"/>
        <end position="226"/>
    </location>
</feature>
<feature type="region of interest" description="Disordered" evidence="1">
    <location>
        <begin position="182"/>
        <end position="237"/>
    </location>
</feature>
<sequence>MYAHRRSFTWALLLTVSAATLALDAGQAEAANVSYATDCTPPKISGLPVIHGTTIADLSSSKSSPVVGDTVTITWKTVKAASNNPGLVDLPANVVTPTGTITMGGAQSGSLSAKGPKSNPATKKNSPMQLSAMTASVKLTKAGSVTFRPGAYNINVDYIVPTDTSCKPSGTPGVSLTLTVGAGSSGGGTTGGSTTTTGGSSTTGGSGTTGSSTTTGGSTGTTGGTGSSTTTGGDLAATGGDGSTVQALGLAGGTVLLVGAAVAVLTPWRRLRRSR</sequence>
<dbReference type="EMBL" id="JBHFAB010000006">
    <property type="protein sequence ID" value="MFC1416983.1"/>
    <property type="molecule type" value="Genomic_DNA"/>
</dbReference>
<accession>A0ABV6VTT1</accession>
<evidence type="ECO:0000256" key="1">
    <source>
        <dbReference type="SAM" id="MobiDB-lite"/>
    </source>
</evidence>
<dbReference type="Proteomes" id="UP001592531">
    <property type="component" value="Unassembled WGS sequence"/>
</dbReference>
<evidence type="ECO:0000256" key="2">
    <source>
        <dbReference type="SAM" id="Phobius"/>
    </source>
</evidence>
<keyword evidence="2" id="KW-0812">Transmembrane</keyword>
<feature type="chain" id="PRO_5046751769" description="LPXTG cell wall anchor domain-containing protein" evidence="3">
    <location>
        <begin position="31"/>
        <end position="275"/>
    </location>
</feature>
<feature type="compositionally biased region" description="Polar residues" evidence="1">
    <location>
        <begin position="119"/>
        <end position="128"/>
    </location>
</feature>
<evidence type="ECO:0008006" key="6">
    <source>
        <dbReference type="Google" id="ProtNLM"/>
    </source>
</evidence>
<feature type="region of interest" description="Disordered" evidence="1">
    <location>
        <begin position="104"/>
        <end position="128"/>
    </location>
</feature>
<evidence type="ECO:0000313" key="4">
    <source>
        <dbReference type="EMBL" id="MFC1416983.1"/>
    </source>
</evidence>
<name>A0ABV6VTT1_9ACTN</name>
<keyword evidence="3" id="KW-0732">Signal</keyword>
<feature type="signal peptide" evidence="3">
    <location>
        <begin position="1"/>
        <end position="30"/>
    </location>
</feature>
<keyword evidence="2" id="KW-1133">Transmembrane helix</keyword>
<comment type="caution">
    <text evidence="4">The sequence shown here is derived from an EMBL/GenBank/DDBJ whole genome shotgun (WGS) entry which is preliminary data.</text>
</comment>
<feature type="compositionally biased region" description="Low complexity" evidence="1">
    <location>
        <begin position="227"/>
        <end position="237"/>
    </location>
</feature>
<gene>
    <name evidence="4" type="ORF">ACEZDE_10040</name>
</gene>